<dbReference type="AlphaFoldDB" id="A0AAN8LJX5"/>
<accession>A0AAN8LJX5</accession>
<protein>
    <submittedName>
        <fullName evidence="4">Uncharacterized protein</fullName>
    </submittedName>
</protein>
<feature type="compositionally biased region" description="Low complexity" evidence="1">
    <location>
        <begin position="249"/>
        <end position="270"/>
    </location>
</feature>
<comment type="caution">
    <text evidence="4">The sequence shown here is derived from an EMBL/GenBank/DDBJ whole genome shotgun (WGS) entry which is preliminary data.</text>
</comment>
<keyword evidence="2" id="KW-0472">Membrane</keyword>
<evidence type="ECO:0000256" key="3">
    <source>
        <dbReference type="SAM" id="SignalP"/>
    </source>
</evidence>
<organism evidence="4 5">
    <name type="scientific">Coregonus suidteri</name>
    <dbReference type="NCBI Taxonomy" id="861788"/>
    <lineage>
        <taxon>Eukaryota</taxon>
        <taxon>Metazoa</taxon>
        <taxon>Chordata</taxon>
        <taxon>Craniata</taxon>
        <taxon>Vertebrata</taxon>
        <taxon>Euteleostomi</taxon>
        <taxon>Actinopterygii</taxon>
        <taxon>Neopterygii</taxon>
        <taxon>Teleostei</taxon>
        <taxon>Protacanthopterygii</taxon>
        <taxon>Salmoniformes</taxon>
        <taxon>Salmonidae</taxon>
        <taxon>Coregoninae</taxon>
        <taxon>Coregonus</taxon>
    </lineage>
</organism>
<feature type="compositionally biased region" description="Polar residues" evidence="1">
    <location>
        <begin position="123"/>
        <end position="146"/>
    </location>
</feature>
<dbReference type="Proteomes" id="UP001356427">
    <property type="component" value="Unassembled WGS sequence"/>
</dbReference>
<evidence type="ECO:0000313" key="4">
    <source>
        <dbReference type="EMBL" id="KAK6314038.1"/>
    </source>
</evidence>
<keyword evidence="2" id="KW-0812">Transmembrane</keyword>
<feature type="compositionally biased region" description="Low complexity" evidence="1">
    <location>
        <begin position="217"/>
        <end position="241"/>
    </location>
</feature>
<evidence type="ECO:0000256" key="2">
    <source>
        <dbReference type="SAM" id="Phobius"/>
    </source>
</evidence>
<feature type="chain" id="PRO_5042871942" evidence="3">
    <location>
        <begin position="23"/>
        <end position="353"/>
    </location>
</feature>
<reference evidence="4 5" key="1">
    <citation type="submission" date="2021-04" db="EMBL/GenBank/DDBJ databases">
        <authorList>
            <person name="De Guttry C."/>
            <person name="Zahm M."/>
            <person name="Klopp C."/>
            <person name="Cabau C."/>
            <person name="Louis A."/>
            <person name="Berthelot C."/>
            <person name="Parey E."/>
            <person name="Roest Crollius H."/>
            <person name="Montfort J."/>
            <person name="Robinson-Rechavi M."/>
            <person name="Bucao C."/>
            <person name="Bouchez O."/>
            <person name="Gislard M."/>
            <person name="Lluch J."/>
            <person name="Milhes M."/>
            <person name="Lampietro C."/>
            <person name="Lopez Roques C."/>
            <person name="Donnadieu C."/>
            <person name="Braasch I."/>
            <person name="Desvignes T."/>
            <person name="Postlethwait J."/>
            <person name="Bobe J."/>
            <person name="Wedekind C."/>
            <person name="Guiguen Y."/>
        </authorList>
    </citation>
    <scope>NUCLEOTIDE SEQUENCE [LARGE SCALE GENOMIC DNA]</scope>
    <source>
        <strain evidence="4">Cs_M1</strain>
        <tissue evidence="4">Blood</tissue>
    </source>
</reference>
<feature type="signal peptide" evidence="3">
    <location>
        <begin position="1"/>
        <end position="22"/>
    </location>
</feature>
<evidence type="ECO:0000256" key="1">
    <source>
        <dbReference type="SAM" id="MobiDB-lite"/>
    </source>
</evidence>
<name>A0AAN8LJX5_9TELE</name>
<feature type="compositionally biased region" description="Low complexity" evidence="1">
    <location>
        <begin position="79"/>
        <end position="90"/>
    </location>
</feature>
<dbReference type="EMBL" id="JAGTTL010000013">
    <property type="protein sequence ID" value="KAK6314038.1"/>
    <property type="molecule type" value="Genomic_DNA"/>
</dbReference>
<feature type="transmembrane region" description="Helical" evidence="2">
    <location>
        <begin position="299"/>
        <end position="320"/>
    </location>
</feature>
<evidence type="ECO:0000313" key="5">
    <source>
        <dbReference type="Proteomes" id="UP001356427"/>
    </source>
</evidence>
<keyword evidence="5" id="KW-1185">Reference proteome</keyword>
<gene>
    <name evidence="4" type="ORF">J4Q44_G00154970</name>
</gene>
<sequence length="353" mass="36613">METKILVALCALILSLGSNVEGQDPGDPSSPSDGPLALGMSAATQAPLPGGSPSPPGSLSLPSTDSPKPASDLTDRGLSNNNNSSSSSSNDTEVVVKEVQATSVGVPETPPIPEKTPGPGNLTEETVQPSVAPSDNQTAPTHTPITTVLVHNPSTTPPHTPVHSTTPPLHAPHPSTQHPKTHSPITTTVSPPPIRPETHPTNTAADPQPSSTPSPNPETSNPTQPKQTVSPVPTTTTTTSPPAVPMSEPQTSSTTPLPASTPASSPPSQAKTHADIPSQLNVVDGEPVFHSGAPALDPLLAGLVSAFIVTAAIITLLLFIKLRRRDQRPEFRRLQDLPMDDMMEDTPLSMYSY</sequence>
<keyword evidence="2" id="KW-1133">Transmembrane helix</keyword>
<proteinExistence type="predicted"/>
<feature type="compositionally biased region" description="Low complexity" evidence="1">
    <location>
        <begin position="22"/>
        <end position="35"/>
    </location>
</feature>
<feature type="region of interest" description="Disordered" evidence="1">
    <location>
        <begin position="18"/>
        <end position="274"/>
    </location>
</feature>
<keyword evidence="3" id="KW-0732">Signal</keyword>